<dbReference type="OrthoDB" id="2506837at2759"/>
<name>A0A0L6UW14_9BASI</name>
<reference evidence="2 3" key="1">
    <citation type="submission" date="2015-08" db="EMBL/GenBank/DDBJ databases">
        <title>Next Generation Sequencing and Analysis of the Genome of Puccinia sorghi L Schw, the Causal Agent of Maize Common Rust.</title>
        <authorList>
            <person name="Rochi L."/>
            <person name="Burguener G."/>
            <person name="Darino M."/>
            <person name="Turjanski A."/>
            <person name="Kreff E."/>
            <person name="Dieguez M.J."/>
            <person name="Sacco F."/>
        </authorList>
    </citation>
    <scope>NUCLEOTIDE SEQUENCE [LARGE SCALE GENOMIC DNA]</scope>
    <source>
        <strain evidence="2 3">RO10H11247</strain>
    </source>
</reference>
<feature type="non-terminal residue" evidence="2">
    <location>
        <position position="1"/>
    </location>
</feature>
<dbReference type="AlphaFoldDB" id="A0A0L6UW14"/>
<accession>A0A0L6UW14</accession>
<proteinExistence type="predicted"/>
<evidence type="ECO:0000313" key="2">
    <source>
        <dbReference type="EMBL" id="KNZ52060.1"/>
    </source>
</evidence>
<dbReference type="Proteomes" id="UP000037035">
    <property type="component" value="Unassembled WGS sequence"/>
</dbReference>
<protein>
    <submittedName>
        <fullName evidence="2">Uncharacterized protein</fullName>
    </submittedName>
</protein>
<organism evidence="2 3">
    <name type="scientific">Puccinia sorghi</name>
    <dbReference type="NCBI Taxonomy" id="27349"/>
    <lineage>
        <taxon>Eukaryota</taxon>
        <taxon>Fungi</taxon>
        <taxon>Dikarya</taxon>
        <taxon>Basidiomycota</taxon>
        <taxon>Pucciniomycotina</taxon>
        <taxon>Pucciniomycetes</taxon>
        <taxon>Pucciniales</taxon>
        <taxon>Pucciniaceae</taxon>
        <taxon>Puccinia</taxon>
    </lineage>
</organism>
<dbReference type="EMBL" id="LAVV01008733">
    <property type="protein sequence ID" value="KNZ52060.1"/>
    <property type="molecule type" value="Genomic_DNA"/>
</dbReference>
<evidence type="ECO:0000256" key="1">
    <source>
        <dbReference type="SAM" id="MobiDB-lite"/>
    </source>
</evidence>
<sequence>GKPVYCHTLRFSSVTYHPVTHSLYKEACRQAALNYSHQVSTRGSYTYMNINKRYTTDLQLLIPEYNHYVHFLQTNQLNREKHQLGKFCQEGEHKVIKRARDCMPDYDLLLPNLFQKHTIKLYPTSTATTLNFRSENATRFFCRLDAAMFWHPMCWRINVFKDAYGFPSNPSGITLSPTTHRPSSQLLLILQAPSKKLSKKKFTQTFFDHLSVPYILTNEMNKDQDDEESMDKGDSNYSGPEEDLYNTSGKDNESVEELRTTLITKIKTGIIKKKKKMGIMMKVTKKKDTMQCYLIKIGSVDTYGD</sequence>
<evidence type="ECO:0000313" key="3">
    <source>
        <dbReference type="Proteomes" id="UP000037035"/>
    </source>
</evidence>
<gene>
    <name evidence="2" type="ORF">VP01_3708g2</name>
</gene>
<keyword evidence="3" id="KW-1185">Reference proteome</keyword>
<feature type="region of interest" description="Disordered" evidence="1">
    <location>
        <begin position="221"/>
        <end position="251"/>
    </location>
</feature>
<dbReference type="VEuPathDB" id="FungiDB:VP01_3708g2"/>
<comment type="caution">
    <text evidence="2">The sequence shown here is derived from an EMBL/GenBank/DDBJ whole genome shotgun (WGS) entry which is preliminary data.</text>
</comment>